<sequence length="43" mass="4695">MEPLGSYPLLPRRALCVYGQTSFIPIINTLLFRLPAPGQAAAH</sequence>
<evidence type="ECO:0000313" key="1">
    <source>
        <dbReference type="EMBL" id="MBX36871.1"/>
    </source>
</evidence>
<dbReference type="AlphaFoldDB" id="A0A2P2N319"/>
<protein>
    <submittedName>
        <fullName evidence="1">Uncharacterized protein</fullName>
    </submittedName>
</protein>
<name>A0A2P2N319_RHIMU</name>
<proteinExistence type="predicted"/>
<accession>A0A2P2N319</accession>
<organism evidence="1">
    <name type="scientific">Rhizophora mucronata</name>
    <name type="common">Asiatic mangrove</name>
    <dbReference type="NCBI Taxonomy" id="61149"/>
    <lineage>
        <taxon>Eukaryota</taxon>
        <taxon>Viridiplantae</taxon>
        <taxon>Streptophyta</taxon>
        <taxon>Embryophyta</taxon>
        <taxon>Tracheophyta</taxon>
        <taxon>Spermatophyta</taxon>
        <taxon>Magnoliopsida</taxon>
        <taxon>eudicotyledons</taxon>
        <taxon>Gunneridae</taxon>
        <taxon>Pentapetalae</taxon>
        <taxon>rosids</taxon>
        <taxon>fabids</taxon>
        <taxon>Malpighiales</taxon>
        <taxon>Rhizophoraceae</taxon>
        <taxon>Rhizophora</taxon>
    </lineage>
</organism>
<dbReference type="EMBL" id="GGEC01056387">
    <property type="protein sequence ID" value="MBX36871.1"/>
    <property type="molecule type" value="Transcribed_RNA"/>
</dbReference>
<reference evidence="1" key="1">
    <citation type="submission" date="2018-02" db="EMBL/GenBank/DDBJ databases">
        <title>Rhizophora mucronata_Transcriptome.</title>
        <authorList>
            <person name="Meera S.P."/>
            <person name="Sreeshan A."/>
            <person name="Augustine A."/>
        </authorList>
    </citation>
    <scope>NUCLEOTIDE SEQUENCE</scope>
    <source>
        <tissue evidence="1">Leaf</tissue>
    </source>
</reference>